<dbReference type="AlphaFoldDB" id="A0A0F9L0Z2"/>
<evidence type="ECO:0000313" key="2">
    <source>
        <dbReference type="EMBL" id="KKM87603.1"/>
    </source>
</evidence>
<dbReference type="EMBL" id="LAZR01007078">
    <property type="protein sequence ID" value="KKM87603.1"/>
    <property type="molecule type" value="Genomic_DNA"/>
</dbReference>
<protein>
    <submittedName>
        <fullName evidence="2">Uncharacterized protein</fullName>
    </submittedName>
</protein>
<evidence type="ECO:0000256" key="1">
    <source>
        <dbReference type="SAM" id="Phobius"/>
    </source>
</evidence>
<name>A0A0F9L0Z2_9ZZZZ</name>
<proteinExistence type="predicted"/>
<gene>
    <name evidence="2" type="ORF">LCGC14_1267200</name>
</gene>
<keyword evidence="1" id="KW-0812">Transmembrane</keyword>
<reference evidence="2" key="1">
    <citation type="journal article" date="2015" name="Nature">
        <title>Complex archaea that bridge the gap between prokaryotes and eukaryotes.</title>
        <authorList>
            <person name="Spang A."/>
            <person name="Saw J.H."/>
            <person name="Jorgensen S.L."/>
            <person name="Zaremba-Niedzwiedzka K."/>
            <person name="Martijn J."/>
            <person name="Lind A.E."/>
            <person name="van Eijk R."/>
            <person name="Schleper C."/>
            <person name="Guy L."/>
            <person name="Ettema T.J."/>
        </authorList>
    </citation>
    <scope>NUCLEOTIDE SEQUENCE</scope>
</reference>
<accession>A0A0F9L0Z2</accession>
<sequence length="38" mass="4535">MNKLYLSYIIARAIFLGFFGWVIFELSVQIRIWLELGI</sequence>
<keyword evidence="1" id="KW-0472">Membrane</keyword>
<feature type="transmembrane region" description="Helical" evidence="1">
    <location>
        <begin position="6"/>
        <end position="24"/>
    </location>
</feature>
<organism evidence="2">
    <name type="scientific">marine sediment metagenome</name>
    <dbReference type="NCBI Taxonomy" id="412755"/>
    <lineage>
        <taxon>unclassified sequences</taxon>
        <taxon>metagenomes</taxon>
        <taxon>ecological metagenomes</taxon>
    </lineage>
</organism>
<keyword evidence="1" id="KW-1133">Transmembrane helix</keyword>
<comment type="caution">
    <text evidence="2">The sequence shown here is derived from an EMBL/GenBank/DDBJ whole genome shotgun (WGS) entry which is preliminary data.</text>
</comment>